<name>A0A847SKH8_9BACT</name>
<comment type="caution">
    <text evidence="1">The sequence shown here is derived from an EMBL/GenBank/DDBJ whole genome shotgun (WGS) entry which is preliminary data.</text>
</comment>
<evidence type="ECO:0000313" key="1">
    <source>
        <dbReference type="EMBL" id="NLR78048.1"/>
    </source>
</evidence>
<proteinExistence type="predicted"/>
<sequence>MVKKRNPVVYKDERGVSHRGIFNFYYSGWAVQTFFKEDQAIRSLNMWLLFDQGGMYLDFYAERKFAEFRQQNPDGAYLDLHIWPNYKPSIEYPSKLMVAFNTSSIKLEFQTYLYEKYGLIYGIRQRYR</sequence>
<accession>A0A847SKH8</accession>
<protein>
    <submittedName>
        <fullName evidence="1">Uncharacterized protein</fullName>
    </submittedName>
</protein>
<reference evidence="1 2" key="1">
    <citation type="submission" date="2020-04" db="EMBL/GenBank/DDBJ databases">
        <authorList>
            <person name="Yin C."/>
        </authorList>
    </citation>
    <scope>NUCLEOTIDE SEQUENCE [LARGE SCALE GENOMIC DNA]</scope>
    <source>
        <strain evidence="1 2">Ak56</strain>
    </source>
</reference>
<gene>
    <name evidence="1" type="ORF">HGH91_05395</name>
</gene>
<evidence type="ECO:0000313" key="2">
    <source>
        <dbReference type="Proteomes" id="UP000552864"/>
    </source>
</evidence>
<dbReference type="EMBL" id="JABAHZ010000001">
    <property type="protein sequence ID" value="NLR78048.1"/>
    <property type="molecule type" value="Genomic_DNA"/>
</dbReference>
<organism evidence="1 2">
    <name type="scientific">Chitinophaga eiseniae</name>
    <dbReference type="NCBI Taxonomy" id="634771"/>
    <lineage>
        <taxon>Bacteria</taxon>
        <taxon>Pseudomonadati</taxon>
        <taxon>Bacteroidota</taxon>
        <taxon>Chitinophagia</taxon>
        <taxon>Chitinophagales</taxon>
        <taxon>Chitinophagaceae</taxon>
        <taxon>Chitinophaga</taxon>
    </lineage>
</organism>
<keyword evidence="2" id="KW-1185">Reference proteome</keyword>
<dbReference type="Proteomes" id="UP000552864">
    <property type="component" value="Unassembled WGS sequence"/>
</dbReference>
<dbReference type="AlphaFoldDB" id="A0A847SKH8"/>